<dbReference type="InterPro" id="IPR036638">
    <property type="entry name" value="HLH_DNA-bd_sf"/>
</dbReference>
<keyword evidence="5" id="KW-0539">Nucleus</keyword>
<evidence type="ECO:0000256" key="1">
    <source>
        <dbReference type="ARBA" id="ARBA00004123"/>
    </source>
</evidence>
<dbReference type="GO" id="GO:0005634">
    <property type="term" value="C:nucleus"/>
    <property type="evidence" value="ECO:0007669"/>
    <property type="project" value="UniProtKB-SubCell"/>
</dbReference>
<dbReference type="InParanoid" id="A0A163JZ70"/>
<feature type="domain" description="BHLH" evidence="7">
    <location>
        <begin position="96"/>
        <end position="149"/>
    </location>
</feature>
<dbReference type="SUPFAM" id="SSF47459">
    <property type="entry name" value="HLH, helix-loop-helix DNA-binding domain"/>
    <property type="match status" value="1"/>
</dbReference>
<keyword evidence="3" id="KW-0238">DNA-binding</keyword>
<evidence type="ECO:0000256" key="6">
    <source>
        <dbReference type="SAM" id="MobiDB-lite"/>
    </source>
</evidence>
<keyword evidence="2" id="KW-0805">Transcription regulation</keyword>
<reference evidence="8" key="1">
    <citation type="submission" date="2016-04" db="EMBL/GenBank/DDBJ databases">
        <authorList>
            <person name="Evans L.H."/>
            <person name="Alamgir A."/>
            <person name="Owens N."/>
            <person name="Weber N.D."/>
            <person name="Virtaneva K."/>
            <person name="Barbian K."/>
            <person name="Babar A."/>
            <person name="Rosenke K."/>
        </authorList>
    </citation>
    <scope>NUCLEOTIDE SEQUENCE [LARGE SCALE GENOMIC DNA]</scope>
    <source>
        <strain evidence="8">CBS 101.48</strain>
    </source>
</reference>
<sequence>MDSSCNHSTDDSTPSHRDKPIKEDLCADNSSVTVPSTKNHSKGQALFLNFSSDLSPQKMNKAPKKCKRQAAYRVNGVNILNRNNLDSKTVIERIQKRRENHNHVERRRRDNINSTILELSQIVPNALQPNQKPNKGNILKLTLDYVKKLQADNISLKNRYNSTNYFSPNITELETEGGCNPKSIQSAPSSPIIASKPRTAVDTDFQQNIQSVSLPNSPMLHHYSHHCQQHHHKEDGQRPNMLQLTTGSSPLAPKMVDPLNSKFVSSMSEASASGIFKQRLNSAQQTAINPQAIPPQPSNSLYHHHPTLRPLLPASPSSTTPHHTHISNNYSTQARMSGTEKIIKSLEMTGVLNTAHGTLRTITVLSLFDIASSLTTIIRPVCMLGWLVTGHIPEFEPLFARSFGF</sequence>
<dbReference type="PANTHER" id="PTHR45776">
    <property type="entry name" value="MIP04163P"/>
    <property type="match status" value="1"/>
</dbReference>
<evidence type="ECO:0000256" key="4">
    <source>
        <dbReference type="ARBA" id="ARBA00023163"/>
    </source>
</evidence>
<dbReference type="InterPro" id="IPR011598">
    <property type="entry name" value="bHLH_dom"/>
</dbReference>
<organism evidence="8">
    <name type="scientific">Absidia glauca</name>
    <name type="common">Pin mould</name>
    <dbReference type="NCBI Taxonomy" id="4829"/>
    <lineage>
        <taxon>Eukaryota</taxon>
        <taxon>Fungi</taxon>
        <taxon>Fungi incertae sedis</taxon>
        <taxon>Mucoromycota</taxon>
        <taxon>Mucoromycotina</taxon>
        <taxon>Mucoromycetes</taxon>
        <taxon>Mucorales</taxon>
        <taxon>Cunninghamellaceae</taxon>
        <taxon>Absidia</taxon>
    </lineage>
</organism>
<dbReference type="Pfam" id="PF00010">
    <property type="entry name" value="HLH"/>
    <property type="match status" value="1"/>
</dbReference>
<dbReference type="Proteomes" id="UP000078561">
    <property type="component" value="Unassembled WGS sequence"/>
</dbReference>
<dbReference type="Gene3D" id="4.10.280.10">
    <property type="entry name" value="Helix-loop-helix DNA-binding domain"/>
    <property type="match status" value="1"/>
</dbReference>
<dbReference type="STRING" id="4829.A0A163JZ70"/>
<dbReference type="GO" id="GO:0000981">
    <property type="term" value="F:DNA-binding transcription factor activity, RNA polymerase II-specific"/>
    <property type="evidence" value="ECO:0007669"/>
    <property type="project" value="TreeGrafter"/>
</dbReference>
<comment type="subcellular location">
    <subcellularLocation>
        <location evidence="1">Nucleus</location>
    </subcellularLocation>
</comment>
<gene>
    <name evidence="8" type="primary">ABSGL_08870.1 scaffold 10450</name>
</gene>
<feature type="compositionally biased region" description="Basic and acidic residues" evidence="6">
    <location>
        <begin position="8"/>
        <end position="25"/>
    </location>
</feature>
<evidence type="ECO:0000313" key="9">
    <source>
        <dbReference type="Proteomes" id="UP000078561"/>
    </source>
</evidence>
<evidence type="ECO:0000256" key="5">
    <source>
        <dbReference type="ARBA" id="ARBA00023242"/>
    </source>
</evidence>
<evidence type="ECO:0000256" key="3">
    <source>
        <dbReference type="ARBA" id="ARBA00023125"/>
    </source>
</evidence>
<evidence type="ECO:0000256" key="2">
    <source>
        <dbReference type="ARBA" id="ARBA00023015"/>
    </source>
</evidence>
<dbReference type="CDD" id="cd11387">
    <property type="entry name" value="bHLHzip_USF_MITF"/>
    <property type="match status" value="1"/>
</dbReference>
<feature type="region of interest" description="Disordered" evidence="6">
    <location>
        <begin position="1"/>
        <end position="40"/>
    </location>
</feature>
<dbReference type="AlphaFoldDB" id="A0A163JZ70"/>
<dbReference type="PANTHER" id="PTHR45776:SF2">
    <property type="entry name" value="MIP04163P"/>
    <property type="match status" value="1"/>
</dbReference>
<feature type="compositionally biased region" description="Polar residues" evidence="6">
    <location>
        <begin position="28"/>
        <end position="38"/>
    </location>
</feature>
<protein>
    <recommendedName>
        <fullName evidence="7">BHLH domain-containing protein</fullName>
    </recommendedName>
</protein>
<dbReference type="GO" id="GO:0046983">
    <property type="term" value="F:protein dimerization activity"/>
    <property type="evidence" value="ECO:0007669"/>
    <property type="project" value="InterPro"/>
</dbReference>
<keyword evidence="4" id="KW-0804">Transcription</keyword>
<dbReference type="PROSITE" id="PS50888">
    <property type="entry name" value="BHLH"/>
    <property type="match status" value="1"/>
</dbReference>
<dbReference type="GO" id="GO:0000978">
    <property type="term" value="F:RNA polymerase II cis-regulatory region sequence-specific DNA binding"/>
    <property type="evidence" value="ECO:0007669"/>
    <property type="project" value="TreeGrafter"/>
</dbReference>
<evidence type="ECO:0000313" key="8">
    <source>
        <dbReference type="EMBL" id="SAM03053.1"/>
    </source>
</evidence>
<dbReference type="EMBL" id="LT554031">
    <property type="protein sequence ID" value="SAM03053.1"/>
    <property type="molecule type" value="Genomic_DNA"/>
</dbReference>
<accession>A0A163JZ70</accession>
<name>A0A163JZ70_ABSGL</name>
<dbReference type="SMART" id="SM00353">
    <property type="entry name" value="HLH"/>
    <property type="match status" value="1"/>
</dbReference>
<evidence type="ECO:0000259" key="7">
    <source>
        <dbReference type="PROSITE" id="PS50888"/>
    </source>
</evidence>
<keyword evidence="9" id="KW-1185">Reference proteome</keyword>
<dbReference type="OrthoDB" id="690068at2759"/>
<proteinExistence type="predicted"/>